<evidence type="ECO:0000256" key="2">
    <source>
        <dbReference type="PROSITE-ProRule" id="PRU00335"/>
    </source>
</evidence>
<dbReference type="Gene3D" id="1.10.357.10">
    <property type="entry name" value="Tetracycline Repressor, domain 2"/>
    <property type="match status" value="1"/>
</dbReference>
<dbReference type="InterPro" id="IPR025722">
    <property type="entry name" value="TetR"/>
</dbReference>
<dbReference type="AlphaFoldDB" id="A0A420ENB8"/>
<sequence>MLASIRVRENKAAMKTRDRIIQTSLAMFNEQGERQVTTNHIAAQLEISPGNLYYHFGNKQEIICCIFEQYALQLEQLFKPTSDPSLSFERMMNYLDGTFSLMWEFRFLYMNLVELISRDEELRERYQGVQRRLDTWIMELMQRLRASRYLDGKDNDILQLSETIRLVIVSWIPFQASKSTDFKVDQATLYLGLVKVLHIMLPFSTPTSRPHSERLIVHYQELARHS</sequence>
<dbReference type="InterPro" id="IPR001647">
    <property type="entry name" value="HTH_TetR"/>
</dbReference>
<evidence type="ECO:0000256" key="1">
    <source>
        <dbReference type="ARBA" id="ARBA00023125"/>
    </source>
</evidence>
<accession>A0A420ENB8</accession>
<feature type="domain" description="HTH tetR-type" evidence="3">
    <location>
        <begin position="14"/>
        <end position="74"/>
    </location>
</feature>
<protein>
    <submittedName>
        <fullName evidence="4">TetR/AcrR family transcriptional regulator</fullName>
    </submittedName>
</protein>
<dbReference type="GO" id="GO:0003677">
    <property type="term" value="F:DNA binding"/>
    <property type="evidence" value="ECO:0007669"/>
    <property type="project" value="UniProtKB-UniRule"/>
</dbReference>
<dbReference type="Pfam" id="PF13972">
    <property type="entry name" value="TetR"/>
    <property type="match status" value="1"/>
</dbReference>
<dbReference type="Pfam" id="PF00440">
    <property type="entry name" value="TetR_N"/>
    <property type="match status" value="1"/>
</dbReference>
<dbReference type="PANTHER" id="PTHR43479:SF12">
    <property type="entry name" value="TRANSCRIPTIONAL REGULATORY PROTEIN"/>
    <property type="match status" value="1"/>
</dbReference>
<comment type="caution">
    <text evidence="4">The sequence shown here is derived from an EMBL/GenBank/DDBJ whole genome shotgun (WGS) entry which is preliminary data.</text>
</comment>
<dbReference type="PRINTS" id="PR00455">
    <property type="entry name" value="HTHTETR"/>
</dbReference>
<evidence type="ECO:0000313" key="4">
    <source>
        <dbReference type="EMBL" id="RKF22151.1"/>
    </source>
</evidence>
<dbReference type="InterPro" id="IPR009057">
    <property type="entry name" value="Homeodomain-like_sf"/>
</dbReference>
<name>A0A420ENB8_9ALTE</name>
<proteinExistence type="predicted"/>
<dbReference type="PROSITE" id="PS50977">
    <property type="entry name" value="HTH_TETR_2"/>
    <property type="match status" value="1"/>
</dbReference>
<reference evidence="4 5" key="1">
    <citation type="submission" date="2018-09" db="EMBL/GenBank/DDBJ databases">
        <authorList>
            <person name="Wang Z."/>
        </authorList>
    </citation>
    <scope>NUCLEOTIDE SEQUENCE [LARGE SCALE GENOMIC DNA]</scope>
    <source>
        <strain evidence="4 5">ALS 81</strain>
    </source>
</reference>
<evidence type="ECO:0000313" key="5">
    <source>
        <dbReference type="Proteomes" id="UP000286482"/>
    </source>
</evidence>
<dbReference type="PANTHER" id="PTHR43479">
    <property type="entry name" value="ACREF/ENVCD OPERON REPRESSOR-RELATED"/>
    <property type="match status" value="1"/>
</dbReference>
<dbReference type="Proteomes" id="UP000286482">
    <property type="component" value="Unassembled WGS sequence"/>
</dbReference>
<keyword evidence="5" id="KW-1185">Reference proteome</keyword>
<dbReference type="EMBL" id="RAQO01000001">
    <property type="protein sequence ID" value="RKF22151.1"/>
    <property type="molecule type" value="Genomic_DNA"/>
</dbReference>
<dbReference type="InterPro" id="IPR050624">
    <property type="entry name" value="HTH-type_Tx_Regulator"/>
</dbReference>
<dbReference type="SUPFAM" id="SSF46689">
    <property type="entry name" value="Homeodomain-like"/>
    <property type="match status" value="1"/>
</dbReference>
<feature type="DNA-binding region" description="H-T-H motif" evidence="2">
    <location>
        <begin position="37"/>
        <end position="56"/>
    </location>
</feature>
<keyword evidence="1 2" id="KW-0238">DNA-binding</keyword>
<organism evidence="4 5">
    <name type="scientific">Alginatibacterium sediminis</name>
    <dbReference type="NCBI Taxonomy" id="2164068"/>
    <lineage>
        <taxon>Bacteria</taxon>
        <taxon>Pseudomonadati</taxon>
        <taxon>Pseudomonadota</taxon>
        <taxon>Gammaproteobacteria</taxon>
        <taxon>Alteromonadales</taxon>
        <taxon>Alteromonadaceae</taxon>
        <taxon>Alginatibacterium</taxon>
    </lineage>
</organism>
<evidence type="ECO:0000259" key="3">
    <source>
        <dbReference type="PROSITE" id="PS50977"/>
    </source>
</evidence>
<gene>
    <name evidence="4" type="ORF">DBZ36_00455</name>
</gene>